<reference evidence="5" key="2">
    <citation type="submission" date="2021-02" db="EMBL/GenBank/DDBJ databases">
        <title>Aspergillus puulaauensis MK2 genome sequence.</title>
        <authorList>
            <person name="Futagami T."/>
            <person name="Mori K."/>
            <person name="Kadooka C."/>
            <person name="Tanaka T."/>
        </authorList>
    </citation>
    <scope>NUCLEOTIDE SEQUENCE</scope>
    <source>
        <strain evidence="5">MK2</strain>
    </source>
</reference>
<dbReference type="OrthoDB" id="47059at2759"/>
<keyword evidence="6" id="KW-1185">Reference proteome</keyword>
<dbReference type="InterPro" id="IPR036962">
    <property type="entry name" value="Glyco_hydro_3_N_sf"/>
</dbReference>
<keyword evidence="4" id="KW-0119">Carbohydrate metabolism</keyword>
<keyword evidence="2" id="KW-0378">Hydrolase</keyword>
<dbReference type="GeneID" id="64976864"/>
<evidence type="ECO:0000313" key="6">
    <source>
        <dbReference type="Proteomes" id="UP000654913"/>
    </source>
</evidence>
<protein>
    <submittedName>
        <fullName evidence="5">Uncharacterized protein</fullName>
    </submittedName>
</protein>
<dbReference type="RefSeq" id="XP_041559053.1">
    <property type="nucleotide sequence ID" value="XM_041706692.1"/>
</dbReference>
<proteinExistence type="inferred from homology"/>
<name>A0A7R8AP85_9EURO</name>
<dbReference type="Gene3D" id="3.20.20.300">
    <property type="entry name" value="Glycoside hydrolase, family 3, N-terminal domain"/>
    <property type="match status" value="1"/>
</dbReference>
<dbReference type="EMBL" id="AP024447">
    <property type="protein sequence ID" value="BCS26859.1"/>
    <property type="molecule type" value="Genomic_DNA"/>
</dbReference>
<sequence length="67" mass="7553">MSDIEKTLSNLSLQEKIRLLSGFDFWHTAALPHHQIPKIRFSDGRNGIQGTRFFAGVPQPVSPVARH</sequence>
<evidence type="ECO:0000256" key="3">
    <source>
        <dbReference type="ARBA" id="ARBA00023180"/>
    </source>
</evidence>
<accession>A0A7R8AP85</accession>
<dbReference type="GO" id="GO:0004553">
    <property type="term" value="F:hydrolase activity, hydrolyzing O-glycosyl compounds"/>
    <property type="evidence" value="ECO:0007669"/>
    <property type="project" value="InterPro"/>
</dbReference>
<dbReference type="InterPro" id="IPR017853">
    <property type="entry name" value="GH"/>
</dbReference>
<dbReference type="Proteomes" id="UP000654913">
    <property type="component" value="Chromosome 5"/>
</dbReference>
<evidence type="ECO:0000256" key="2">
    <source>
        <dbReference type="ARBA" id="ARBA00022801"/>
    </source>
</evidence>
<evidence type="ECO:0000313" key="5">
    <source>
        <dbReference type="EMBL" id="BCS26859.1"/>
    </source>
</evidence>
<dbReference type="AlphaFoldDB" id="A0A7R8AP85"/>
<organism evidence="5 6">
    <name type="scientific">Aspergillus puulaauensis</name>
    <dbReference type="NCBI Taxonomy" id="1220207"/>
    <lineage>
        <taxon>Eukaryota</taxon>
        <taxon>Fungi</taxon>
        <taxon>Dikarya</taxon>
        <taxon>Ascomycota</taxon>
        <taxon>Pezizomycotina</taxon>
        <taxon>Eurotiomycetes</taxon>
        <taxon>Eurotiomycetidae</taxon>
        <taxon>Eurotiales</taxon>
        <taxon>Aspergillaceae</taxon>
        <taxon>Aspergillus</taxon>
    </lineage>
</organism>
<reference evidence="5" key="1">
    <citation type="submission" date="2021-01" db="EMBL/GenBank/DDBJ databases">
        <authorList>
            <consortium name="Aspergillus puulaauensis MK2 genome sequencing consortium"/>
            <person name="Kazuki M."/>
            <person name="Futagami T."/>
        </authorList>
    </citation>
    <scope>NUCLEOTIDE SEQUENCE</scope>
    <source>
        <strain evidence="5">MK2</strain>
    </source>
</reference>
<evidence type="ECO:0000256" key="4">
    <source>
        <dbReference type="ARBA" id="ARBA00023277"/>
    </source>
</evidence>
<comment type="similarity">
    <text evidence="1">Belongs to the glycosyl hydrolase 3 family.</text>
</comment>
<evidence type="ECO:0000256" key="1">
    <source>
        <dbReference type="ARBA" id="ARBA00005336"/>
    </source>
</evidence>
<dbReference type="KEGG" id="apuu:APUU_51570S"/>
<dbReference type="SUPFAM" id="SSF51445">
    <property type="entry name" value="(Trans)glycosidases"/>
    <property type="match status" value="1"/>
</dbReference>
<dbReference type="GO" id="GO:0005975">
    <property type="term" value="P:carbohydrate metabolic process"/>
    <property type="evidence" value="ECO:0007669"/>
    <property type="project" value="InterPro"/>
</dbReference>
<keyword evidence="3" id="KW-0325">Glycoprotein</keyword>
<gene>
    <name evidence="5" type="ORF">APUU_51570S</name>
</gene>